<feature type="transmembrane region" description="Helical" evidence="1">
    <location>
        <begin position="351"/>
        <end position="367"/>
    </location>
</feature>
<sequence>MNKFIVSICFYLPFIISCLNIQAMVSKFISYNLAQFIAYFNLVLIIIGIFLFRKNIKTLSSTNRLWFVFYILYYSFGLLASGISGFQTSIIATLVPVIYFTGFYFLLSNREQFKIFFKVITICFVISAFLTIILIKFNFNIKSGGVYDWDLDRAGGVTGDANAAALTSIFAFILFNQFYKPSKFTFRTIKNIILSILFYSLFLTFSTTGLFVFTIVFFLINYRFFTGLKLFLFAAIIPIFYVGVFALQSQAHNLGLSNAQINKIENITNVLTLNLDQVDNSGRADLLENVLYYLYKNPVLGNGIDFSVSMRGHNTFVGVWVDAGVLTFLFFIFMLSYYFLKTFSLNLQFRYFAMSILIVLYIFMISLQSVINQPYLIVLFVFVGYLIDFNKIDDGRSKFLSIKS</sequence>
<feature type="transmembrane region" description="Helical" evidence="1">
    <location>
        <begin position="161"/>
        <end position="179"/>
    </location>
</feature>
<keyword evidence="1" id="KW-0812">Transmembrane</keyword>
<evidence type="ECO:0000256" key="1">
    <source>
        <dbReference type="SAM" id="Phobius"/>
    </source>
</evidence>
<dbReference type="Proteomes" id="UP000248987">
    <property type="component" value="Unassembled WGS sequence"/>
</dbReference>
<protein>
    <recommendedName>
        <fullName evidence="4">O-antigen ligase-like membrane protein</fullName>
    </recommendedName>
</protein>
<organism evidence="2 3">
    <name type="scientific">Gelidibacter algens</name>
    <dbReference type="NCBI Taxonomy" id="49280"/>
    <lineage>
        <taxon>Bacteria</taxon>
        <taxon>Pseudomonadati</taxon>
        <taxon>Bacteroidota</taxon>
        <taxon>Flavobacteriia</taxon>
        <taxon>Flavobacteriales</taxon>
        <taxon>Flavobacteriaceae</taxon>
        <taxon>Gelidibacter</taxon>
    </lineage>
</organism>
<proteinExistence type="predicted"/>
<feature type="transmembrane region" description="Helical" evidence="1">
    <location>
        <begin position="33"/>
        <end position="52"/>
    </location>
</feature>
<feature type="transmembrane region" description="Helical" evidence="1">
    <location>
        <begin position="316"/>
        <end position="339"/>
    </location>
</feature>
<reference evidence="2 3" key="1">
    <citation type="submission" date="2018-06" db="EMBL/GenBank/DDBJ databases">
        <title>Genomic Encyclopedia of Archaeal and Bacterial Type Strains, Phase II (KMG-II): from individual species to whole genera.</title>
        <authorList>
            <person name="Goeker M."/>
        </authorList>
    </citation>
    <scope>NUCLEOTIDE SEQUENCE [LARGE SCALE GENOMIC DNA]</scope>
    <source>
        <strain evidence="2 3">DSM 12408</strain>
    </source>
</reference>
<keyword evidence="1" id="KW-0472">Membrane</keyword>
<dbReference type="EMBL" id="QLLQ01000001">
    <property type="protein sequence ID" value="RAJ27432.1"/>
    <property type="molecule type" value="Genomic_DNA"/>
</dbReference>
<name>A0A327SG70_9FLAO</name>
<gene>
    <name evidence="2" type="ORF">LX77_00004</name>
</gene>
<comment type="caution">
    <text evidence="2">The sequence shown here is derived from an EMBL/GenBank/DDBJ whole genome shotgun (WGS) entry which is preliminary data.</text>
</comment>
<feature type="transmembrane region" description="Helical" evidence="1">
    <location>
        <begin position="89"/>
        <end position="107"/>
    </location>
</feature>
<accession>A0A327SG70</accession>
<dbReference type="AlphaFoldDB" id="A0A327SG70"/>
<keyword evidence="1" id="KW-1133">Transmembrane helix</keyword>
<evidence type="ECO:0000313" key="3">
    <source>
        <dbReference type="Proteomes" id="UP000248987"/>
    </source>
</evidence>
<dbReference type="PROSITE" id="PS51257">
    <property type="entry name" value="PROKAR_LIPOPROTEIN"/>
    <property type="match status" value="1"/>
</dbReference>
<evidence type="ECO:0000313" key="2">
    <source>
        <dbReference type="EMBL" id="RAJ27432.1"/>
    </source>
</evidence>
<evidence type="ECO:0008006" key="4">
    <source>
        <dbReference type="Google" id="ProtNLM"/>
    </source>
</evidence>
<feature type="transmembrane region" description="Helical" evidence="1">
    <location>
        <begin position="64"/>
        <end position="83"/>
    </location>
</feature>
<feature type="transmembrane region" description="Helical" evidence="1">
    <location>
        <begin position="226"/>
        <end position="247"/>
    </location>
</feature>
<feature type="transmembrane region" description="Helical" evidence="1">
    <location>
        <begin position="119"/>
        <end position="141"/>
    </location>
</feature>
<feature type="transmembrane region" description="Helical" evidence="1">
    <location>
        <begin position="191"/>
        <end position="220"/>
    </location>
</feature>
<keyword evidence="3" id="KW-1185">Reference proteome</keyword>